<proteinExistence type="predicted"/>
<accession>A0A2A9NGT1</accession>
<reference evidence="1 2" key="1">
    <citation type="submission" date="2014-02" db="EMBL/GenBank/DDBJ databases">
        <title>Transposable element dynamics among asymbiotic and ectomycorrhizal Amanita fungi.</title>
        <authorList>
            <consortium name="DOE Joint Genome Institute"/>
            <person name="Hess J."/>
            <person name="Skrede I."/>
            <person name="Wolfe B."/>
            <person name="LaButti K."/>
            <person name="Ohm R.A."/>
            <person name="Grigoriev I.V."/>
            <person name="Pringle A."/>
        </authorList>
    </citation>
    <scope>NUCLEOTIDE SEQUENCE [LARGE SCALE GENOMIC DNA]</scope>
    <source>
        <strain evidence="1 2">SKay4041</strain>
    </source>
</reference>
<sequence>MTRNIDKNRTDDLPDSKNAFDALNEAVLDLFPGATLANRKPQSKLRFTRIPVQHSDGLPMDNGLLYHYIRKHPNFENVRFSLTPRFERSRPLKPGQVARTEFTKTVSNSTAPPPLVKNSSSVRMKIGKTAKYVNDGITQQNSVNLIRIFANNAEERTPPQCINQPATPARKARYATFDALIAKDRI</sequence>
<name>A0A2A9NGT1_9AGAR</name>
<keyword evidence="2" id="KW-1185">Reference proteome</keyword>
<dbReference type="AlphaFoldDB" id="A0A2A9NGT1"/>
<gene>
    <name evidence="1" type="ORF">AMATHDRAFT_7260</name>
</gene>
<evidence type="ECO:0000313" key="1">
    <source>
        <dbReference type="EMBL" id="PFH46920.1"/>
    </source>
</evidence>
<dbReference type="EMBL" id="KZ302148">
    <property type="protein sequence ID" value="PFH46920.1"/>
    <property type="molecule type" value="Genomic_DNA"/>
</dbReference>
<evidence type="ECO:0000313" key="2">
    <source>
        <dbReference type="Proteomes" id="UP000242287"/>
    </source>
</evidence>
<protein>
    <submittedName>
        <fullName evidence="1">Uncharacterized protein</fullName>
    </submittedName>
</protein>
<dbReference type="Proteomes" id="UP000242287">
    <property type="component" value="Unassembled WGS sequence"/>
</dbReference>
<organism evidence="1 2">
    <name type="scientific">Amanita thiersii Skay4041</name>
    <dbReference type="NCBI Taxonomy" id="703135"/>
    <lineage>
        <taxon>Eukaryota</taxon>
        <taxon>Fungi</taxon>
        <taxon>Dikarya</taxon>
        <taxon>Basidiomycota</taxon>
        <taxon>Agaricomycotina</taxon>
        <taxon>Agaricomycetes</taxon>
        <taxon>Agaricomycetidae</taxon>
        <taxon>Agaricales</taxon>
        <taxon>Pluteineae</taxon>
        <taxon>Amanitaceae</taxon>
        <taxon>Amanita</taxon>
    </lineage>
</organism>